<feature type="transmembrane region" description="Helical" evidence="4">
    <location>
        <begin position="93"/>
        <end position="113"/>
    </location>
</feature>
<feature type="transmembrane region" description="Helical" evidence="4">
    <location>
        <begin position="24"/>
        <end position="41"/>
    </location>
</feature>
<evidence type="ECO:0000256" key="3">
    <source>
        <dbReference type="ARBA" id="ARBA00023136"/>
    </source>
</evidence>
<dbReference type="GO" id="GO:0016020">
    <property type="term" value="C:membrane"/>
    <property type="evidence" value="ECO:0007669"/>
    <property type="project" value="InterPro"/>
</dbReference>
<sequence>MEVQKYLDHHSTSFGGAYRKFKPHLLMILCQVGYTFLYFITEASFNHGMNPHVYVTYRHIAAGLIMLPFAYFLERVSLTLNTYFASLRYTSPTFLASMVNTIASLTFIIAIVLRLEIINLRNPRGIAKVLGTLISLAGVTTMTLYKGPIVKNILQPLIRIQGNSAPHEDWIKGSLLTVSSCITWSIWYIMQVLIKLLLKTPYQLKSNSIIKTLQSLSNHPGFSLL</sequence>
<dbReference type="STRING" id="981085.W9RFU3"/>
<dbReference type="GO" id="GO:0022857">
    <property type="term" value="F:transmembrane transporter activity"/>
    <property type="evidence" value="ECO:0007669"/>
    <property type="project" value="InterPro"/>
</dbReference>
<dbReference type="AlphaFoldDB" id="W9RFU3"/>
<gene>
    <name evidence="5" type="ORF">L484_012818</name>
</gene>
<feature type="transmembrane region" description="Helical" evidence="4">
    <location>
        <begin position="175"/>
        <end position="198"/>
    </location>
</feature>
<dbReference type="Proteomes" id="UP000030645">
    <property type="component" value="Unassembled WGS sequence"/>
</dbReference>
<feature type="transmembrane region" description="Helical" evidence="4">
    <location>
        <begin position="53"/>
        <end position="73"/>
    </location>
</feature>
<dbReference type="InterPro" id="IPR030184">
    <property type="entry name" value="WAT1-related"/>
</dbReference>
<organism evidence="5 6">
    <name type="scientific">Morus notabilis</name>
    <dbReference type="NCBI Taxonomy" id="981085"/>
    <lineage>
        <taxon>Eukaryota</taxon>
        <taxon>Viridiplantae</taxon>
        <taxon>Streptophyta</taxon>
        <taxon>Embryophyta</taxon>
        <taxon>Tracheophyta</taxon>
        <taxon>Spermatophyta</taxon>
        <taxon>Magnoliopsida</taxon>
        <taxon>eudicotyledons</taxon>
        <taxon>Gunneridae</taxon>
        <taxon>Pentapetalae</taxon>
        <taxon>rosids</taxon>
        <taxon>fabids</taxon>
        <taxon>Rosales</taxon>
        <taxon>Moraceae</taxon>
        <taxon>Moreae</taxon>
        <taxon>Morus</taxon>
    </lineage>
</organism>
<evidence type="ECO:0000256" key="2">
    <source>
        <dbReference type="ARBA" id="ARBA00022989"/>
    </source>
</evidence>
<accession>W9RFU3</accession>
<keyword evidence="1 4" id="KW-0812">Transmembrane</keyword>
<dbReference type="PANTHER" id="PTHR31218">
    <property type="entry name" value="WAT1-RELATED PROTEIN"/>
    <property type="match status" value="1"/>
</dbReference>
<feature type="transmembrane region" description="Helical" evidence="4">
    <location>
        <begin position="125"/>
        <end position="145"/>
    </location>
</feature>
<dbReference type="EMBL" id="KE344146">
    <property type="protein sequence ID" value="EXB54026.1"/>
    <property type="molecule type" value="Genomic_DNA"/>
</dbReference>
<keyword evidence="6" id="KW-1185">Reference proteome</keyword>
<reference evidence="6" key="1">
    <citation type="submission" date="2013-01" db="EMBL/GenBank/DDBJ databases">
        <title>Draft Genome Sequence of a Mulberry Tree, Morus notabilis C.K. Schneid.</title>
        <authorList>
            <person name="He N."/>
            <person name="Zhao S."/>
        </authorList>
    </citation>
    <scope>NUCLEOTIDE SEQUENCE</scope>
</reference>
<name>W9RFU3_9ROSA</name>
<evidence type="ECO:0008006" key="7">
    <source>
        <dbReference type="Google" id="ProtNLM"/>
    </source>
</evidence>
<evidence type="ECO:0000313" key="5">
    <source>
        <dbReference type="EMBL" id="EXB54026.1"/>
    </source>
</evidence>
<proteinExistence type="predicted"/>
<keyword evidence="3 4" id="KW-0472">Membrane</keyword>
<dbReference type="eggNOG" id="ENOG502QRZQ">
    <property type="taxonomic scope" value="Eukaryota"/>
</dbReference>
<keyword evidence="2 4" id="KW-1133">Transmembrane helix</keyword>
<evidence type="ECO:0000313" key="6">
    <source>
        <dbReference type="Proteomes" id="UP000030645"/>
    </source>
</evidence>
<evidence type="ECO:0000256" key="4">
    <source>
        <dbReference type="SAM" id="Phobius"/>
    </source>
</evidence>
<protein>
    <recommendedName>
        <fullName evidence="7">WAT1-related protein</fullName>
    </recommendedName>
</protein>
<evidence type="ECO:0000256" key="1">
    <source>
        <dbReference type="ARBA" id="ARBA00022692"/>
    </source>
</evidence>